<accession>A0AAD6TAD1</accession>
<dbReference type="EMBL" id="JARJCM010000017">
    <property type="protein sequence ID" value="KAJ7041410.1"/>
    <property type="molecule type" value="Genomic_DNA"/>
</dbReference>
<evidence type="ECO:0000256" key="1">
    <source>
        <dbReference type="SAM" id="MobiDB-lite"/>
    </source>
</evidence>
<dbReference type="AlphaFoldDB" id="A0AAD6TAD1"/>
<gene>
    <name evidence="2" type="ORF">C8F04DRAFT_1079995</name>
</gene>
<feature type="region of interest" description="Disordered" evidence="1">
    <location>
        <begin position="212"/>
        <end position="242"/>
    </location>
</feature>
<keyword evidence="3" id="KW-1185">Reference proteome</keyword>
<feature type="compositionally biased region" description="Basic residues" evidence="1">
    <location>
        <begin position="232"/>
        <end position="242"/>
    </location>
</feature>
<proteinExistence type="predicted"/>
<reference evidence="2" key="1">
    <citation type="submission" date="2023-03" db="EMBL/GenBank/DDBJ databases">
        <title>Massive genome expansion in bonnet fungi (Mycena s.s.) driven by repeated elements and novel gene families across ecological guilds.</title>
        <authorList>
            <consortium name="Lawrence Berkeley National Laboratory"/>
            <person name="Harder C.B."/>
            <person name="Miyauchi S."/>
            <person name="Viragh M."/>
            <person name="Kuo A."/>
            <person name="Thoen E."/>
            <person name="Andreopoulos B."/>
            <person name="Lu D."/>
            <person name="Skrede I."/>
            <person name="Drula E."/>
            <person name="Henrissat B."/>
            <person name="Morin E."/>
            <person name="Kohler A."/>
            <person name="Barry K."/>
            <person name="LaButti K."/>
            <person name="Morin E."/>
            <person name="Salamov A."/>
            <person name="Lipzen A."/>
            <person name="Mereny Z."/>
            <person name="Hegedus B."/>
            <person name="Baldrian P."/>
            <person name="Stursova M."/>
            <person name="Weitz H."/>
            <person name="Taylor A."/>
            <person name="Grigoriev I.V."/>
            <person name="Nagy L.G."/>
            <person name="Martin F."/>
            <person name="Kauserud H."/>
        </authorList>
    </citation>
    <scope>NUCLEOTIDE SEQUENCE</scope>
    <source>
        <strain evidence="2">CBHHK200</strain>
    </source>
</reference>
<evidence type="ECO:0000313" key="2">
    <source>
        <dbReference type="EMBL" id="KAJ7041410.1"/>
    </source>
</evidence>
<comment type="caution">
    <text evidence="2">The sequence shown here is derived from an EMBL/GenBank/DDBJ whole genome shotgun (WGS) entry which is preliminary data.</text>
</comment>
<dbReference type="Proteomes" id="UP001218188">
    <property type="component" value="Unassembled WGS sequence"/>
</dbReference>
<name>A0AAD6TAD1_9AGAR</name>
<protein>
    <submittedName>
        <fullName evidence="2">Uncharacterized protein</fullName>
    </submittedName>
</protein>
<organism evidence="2 3">
    <name type="scientific">Mycena alexandri</name>
    <dbReference type="NCBI Taxonomy" id="1745969"/>
    <lineage>
        <taxon>Eukaryota</taxon>
        <taxon>Fungi</taxon>
        <taxon>Dikarya</taxon>
        <taxon>Basidiomycota</taxon>
        <taxon>Agaricomycotina</taxon>
        <taxon>Agaricomycetes</taxon>
        <taxon>Agaricomycetidae</taxon>
        <taxon>Agaricales</taxon>
        <taxon>Marasmiineae</taxon>
        <taxon>Mycenaceae</taxon>
        <taxon>Mycena</taxon>
    </lineage>
</organism>
<sequence>MPPQLNAITADDNVKLLLDLQKSFDSETGTDVWAELLELVAALTSSHIHVFSTVVQQLDKGENTVGIMEVYHKMRALPQDGDMLVVVFNTTDSKLIRDGHRVDRTQLKAHTWAVVFIAGDKADGGRNCAEVRIYDPNKASPKLHNEGGPFWNRVGHHKWLHRFLTPRYTKWFRFAHPDMQNDESGLSNILTAKFIAEGAQLNFDVSDDRWVKIPSTPDAEDQKRHTQEAKQRKSKGMRGWKK</sequence>
<evidence type="ECO:0000313" key="3">
    <source>
        <dbReference type="Proteomes" id="UP001218188"/>
    </source>
</evidence>
<feature type="compositionally biased region" description="Basic and acidic residues" evidence="1">
    <location>
        <begin position="220"/>
        <end position="231"/>
    </location>
</feature>